<dbReference type="AlphaFoldDB" id="A0A387G445"/>
<keyword evidence="3" id="KW-1185">Reference proteome</keyword>
<proteinExistence type="predicted"/>
<keyword evidence="1" id="KW-0732">Signal</keyword>
<feature type="signal peptide" evidence="1">
    <location>
        <begin position="1"/>
        <end position="18"/>
    </location>
</feature>
<evidence type="ECO:0000256" key="1">
    <source>
        <dbReference type="SAM" id="SignalP"/>
    </source>
</evidence>
<feature type="chain" id="PRO_5017335472" description="Type IV secretion system protein VirB7" evidence="1">
    <location>
        <begin position="19"/>
        <end position="94"/>
    </location>
</feature>
<evidence type="ECO:0000313" key="2">
    <source>
        <dbReference type="EMBL" id="AYG62366.1"/>
    </source>
</evidence>
<accession>A0A387G445</accession>
<organism evidence="2 3">
    <name type="scientific">Rhizobium jaguaris</name>
    <dbReference type="NCBI Taxonomy" id="1312183"/>
    <lineage>
        <taxon>Bacteria</taxon>
        <taxon>Pseudomonadati</taxon>
        <taxon>Pseudomonadota</taxon>
        <taxon>Alphaproteobacteria</taxon>
        <taxon>Hyphomicrobiales</taxon>
        <taxon>Rhizobiaceae</taxon>
        <taxon>Rhizobium/Agrobacterium group</taxon>
        <taxon>Rhizobium</taxon>
    </lineage>
</organism>
<dbReference type="EMBL" id="CP032695">
    <property type="protein sequence ID" value="AYG62366.1"/>
    <property type="molecule type" value="Genomic_DNA"/>
</dbReference>
<protein>
    <recommendedName>
        <fullName evidence="4">Type IV secretion system protein VirB7</fullName>
    </recommendedName>
</protein>
<reference evidence="2 3" key="1">
    <citation type="submission" date="2018-10" db="EMBL/GenBank/DDBJ databases">
        <title>Rhizobium etli, R. leguminosarum and a new Rhizobium genospecies from Phaseolus dumosus.</title>
        <authorList>
            <person name="Ramirez-Puebla S.T."/>
            <person name="Rogel-Hernandez M.A."/>
            <person name="Guerrero G."/>
            <person name="Ormeno-Orrillo E."/>
            <person name="Martinez-Romero J.C."/>
            <person name="Negrete-Yankelevich S."/>
            <person name="Martinez-Romero E."/>
        </authorList>
    </citation>
    <scope>NUCLEOTIDE SEQUENCE [LARGE SCALE GENOMIC DNA]</scope>
    <source>
        <strain evidence="2 3">CCGE525</strain>
        <plasmid evidence="3">prccge525c</plasmid>
    </source>
</reference>
<evidence type="ECO:0008006" key="4">
    <source>
        <dbReference type="Google" id="ProtNLM"/>
    </source>
</evidence>
<keyword evidence="2" id="KW-0614">Plasmid</keyword>
<evidence type="ECO:0000313" key="3">
    <source>
        <dbReference type="Proteomes" id="UP000282195"/>
    </source>
</evidence>
<name>A0A387G445_9HYPH</name>
<gene>
    <name evidence="2" type="ORF">CCGE525_26610</name>
</gene>
<geneLocation type="plasmid" evidence="3">
    <name>prccge525c</name>
</geneLocation>
<dbReference type="Proteomes" id="UP000282195">
    <property type="component" value="Plasmid pRCCGE525c"/>
</dbReference>
<dbReference type="KEGG" id="rjg:CCGE525_26610"/>
<sequence>MLRILVLLCIASVLSTCASRSHSLPKCDGYARRPLNRAMWQWDGDKRFSQQKFSPAAGPASTPASFVEEEVDIAPAAFAHFDQTDSYRPCAGQN</sequence>
<dbReference type="OrthoDB" id="8280200at2"/>